<sequence length="763" mass="85376">MVASRWLASSPLTRPIPHDEIEDSRLLRVLVQGLVTVGIGSVVVAAAGVTAASWWNLLAIPLSAVGATFSWQRRRDRNIAVKFFIAIGMLVALAAFFSRLLEAPGDTRIVLAELLVQLQVLHSFDLPRRKDLGYSMMIGLILLGVAATISQTLAFAPLLLLFLALAVPVLRLDYQSRLGLGPIAWGEIKLRPTLGRFLGLMGLIVGLGLLIFVFLPRLPGYQIQNFPVSSVIDTPGDFSGEDILNSAYRNEGEDGEGEGFGDGAGTIRGQGKSTGPGVVDTVSYYGFNQRMNQNLRGTMTPQVVMRVRSQAPGFWRVLAFDTYTGQGWDISRNDDTQTLKRSRFSAQTFLPMDPTLARDREVVQTYTLVSELPNLIPAMYQPKQLYFPTREVAIDAEGSLRSPVILQEGMTYTVVSRVPFRDRTLLGQAGTRYPPGIRSYYLQVPEEILEPVRAKTEELLATSPVPLANAYEKSLYLAQALKQRYTIQPELPFFGAEQDLVESFLFRTQGGYPDHFSTVLTIMLRSIDIPARLVAGFGEGEFNPFTGFHVVRNTDAYALTEVYFPQYGWFGFDPIPGHELIPPSLREYETFSTVRRVWAWLAGWLPSPLVGFVDGLVSLLSDGIAYLLRTFNVLLNLGWVGILLGIAIATAFGFIAWLAFLGLRRGWRYRQLRQLAPTERLYQQMLTWFAHQGLGKTPAETPIEYGQRLYQQTRPQPAQAANEITHAYVRWRYGGEPQNLAYLSEKLQTIRKKDSPRQRLIRR</sequence>
<dbReference type="InterPro" id="IPR025403">
    <property type="entry name" value="TgpA-like_C"/>
</dbReference>
<feature type="region of interest" description="Disordered" evidence="1">
    <location>
        <begin position="249"/>
        <end position="274"/>
    </location>
</feature>
<name>A0ABV0K482_9CYAN</name>
<dbReference type="InterPro" id="IPR021878">
    <property type="entry name" value="TgpA_N"/>
</dbReference>
<dbReference type="Gene3D" id="3.10.620.30">
    <property type="match status" value="1"/>
</dbReference>
<keyword evidence="2" id="KW-0472">Membrane</keyword>
<evidence type="ECO:0000256" key="1">
    <source>
        <dbReference type="SAM" id="MobiDB-lite"/>
    </source>
</evidence>
<reference evidence="4 5" key="1">
    <citation type="submission" date="2022-04" db="EMBL/GenBank/DDBJ databases">
        <title>Positive selection, recombination, and allopatry shape intraspecific diversity of widespread and dominant cyanobacteria.</title>
        <authorList>
            <person name="Wei J."/>
            <person name="Shu W."/>
            <person name="Hu C."/>
        </authorList>
    </citation>
    <scope>NUCLEOTIDE SEQUENCE [LARGE SCALE GENOMIC DNA]</scope>
    <source>
        <strain evidence="4 5">DQ-A4</strain>
    </source>
</reference>
<evidence type="ECO:0000256" key="2">
    <source>
        <dbReference type="SAM" id="Phobius"/>
    </source>
</evidence>
<feature type="transmembrane region" description="Helical" evidence="2">
    <location>
        <begin position="83"/>
        <end position="101"/>
    </location>
</feature>
<dbReference type="EMBL" id="JAMPKX010000004">
    <property type="protein sequence ID" value="MEP0947543.1"/>
    <property type="molecule type" value="Genomic_DNA"/>
</dbReference>
<gene>
    <name evidence="4" type="ORF">NC992_11725</name>
</gene>
<feature type="compositionally biased region" description="Gly residues" evidence="1">
    <location>
        <begin position="260"/>
        <end position="274"/>
    </location>
</feature>
<protein>
    <submittedName>
        <fullName evidence="4">DUF3488 and DUF4129 domain-containing transglutaminase family protein</fullName>
    </submittedName>
</protein>
<comment type="caution">
    <text evidence="4">The sequence shown here is derived from an EMBL/GenBank/DDBJ whole genome shotgun (WGS) entry which is preliminary data.</text>
</comment>
<dbReference type="InterPro" id="IPR002931">
    <property type="entry name" value="Transglutaminase-like"/>
</dbReference>
<dbReference type="SUPFAM" id="SSF54001">
    <property type="entry name" value="Cysteine proteinases"/>
    <property type="match status" value="1"/>
</dbReference>
<organism evidence="4 5">
    <name type="scientific">Leptolyngbya subtilissima DQ-A4</name>
    <dbReference type="NCBI Taxonomy" id="2933933"/>
    <lineage>
        <taxon>Bacteria</taxon>
        <taxon>Bacillati</taxon>
        <taxon>Cyanobacteriota</taxon>
        <taxon>Cyanophyceae</taxon>
        <taxon>Leptolyngbyales</taxon>
        <taxon>Leptolyngbyaceae</taxon>
        <taxon>Leptolyngbya group</taxon>
        <taxon>Leptolyngbya</taxon>
    </lineage>
</organism>
<dbReference type="InterPro" id="IPR052901">
    <property type="entry name" value="Bact_TGase-like"/>
</dbReference>
<dbReference type="InterPro" id="IPR038765">
    <property type="entry name" value="Papain-like_cys_pep_sf"/>
</dbReference>
<proteinExistence type="predicted"/>
<feature type="domain" description="Transglutaminase-like" evidence="3">
    <location>
        <begin position="505"/>
        <end position="576"/>
    </location>
</feature>
<dbReference type="Pfam" id="PF01841">
    <property type="entry name" value="Transglut_core"/>
    <property type="match status" value="1"/>
</dbReference>
<accession>A0ABV0K482</accession>
<feature type="transmembrane region" description="Helical" evidence="2">
    <location>
        <begin position="26"/>
        <end position="47"/>
    </location>
</feature>
<keyword evidence="2" id="KW-1133">Transmembrane helix</keyword>
<evidence type="ECO:0000259" key="3">
    <source>
        <dbReference type="SMART" id="SM00460"/>
    </source>
</evidence>
<keyword evidence="2" id="KW-0812">Transmembrane</keyword>
<keyword evidence="5" id="KW-1185">Reference proteome</keyword>
<feature type="transmembrane region" description="Helical" evidence="2">
    <location>
        <begin position="637"/>
        <end position="663"/>
    </location>
</feature>
<dbReference type="Pfam" id="PF11992">
    <property type="entry name" value="TgpA_N"/>
    <property type="match status" value="2"/>
</dbReference>
<evidence type="ECO:0000313" key="5">
    <source>
        <dbReference type="Proteomes" id="UP001482513"/>
    </source>
</evidence>
<dbReference type="PANTHER" id="PTHR42736:SF1">
    <property type="entry name" value="PROTEIN-GLUTAMINE GAMMA-GLUTAMYLTRANSFERASE"/>
    <property type="match status" value="1"/>
</dbReference>
<feature type="transmembrane region" description="Helical" evidence="2">
    <location>
        <begin position="132"/>
        <end position="149"/>
    </location>
</feature>
<dbReference type="SMART" id="SM00460">
    <property type="entry name" value="TGc"/>
    <property type="match status" value="1"/>
</dbReference>
<dbReference type="Pfam" id="PF13559">
    <property type="entry name" value="DUF4129"/>
    <property type="match status" value="1"/>
</dbReference>
<dbReference type="RefSeq" id="WP_190702641.1">
    <property type="nucleotide sequence ID" value="NZ_JAMPKX010000004.1"/>
</dbReference>
<dbReference type="Proteomes" id="UP001482513">
    <property type="component" value="Unassembled WGS sequence"/>
</dbReference>
<evidence type="ECO:0000313" key="4">
    <source>
        <dbReference type="EMBL" id="MEP0947543.1"/>
    </source>
</evidence>
<dbReference type="PANTHER" id="PTHR42736">
    <property type="entry name" value="PROTEIN-GLUTAMINE GAMMA-GLUTAMYLTRANSFERASE"/>
    <property type="match status" value="1"/>
</dbReference>
<feature type="transmembrane region" description="Helical" evidence="2">
    <location>
        <begin position="194"/>
        <end position="215"/>
    </location>
</feature>